<evidence type="ECO:0000313" key="7">
    <source>
        <dbReference type="Proteomes" id="UP001059209"/>
    </source>
</evidence>
<keyword evidence="1" id="KW-0805">Transcription regulation</keyword>
<proteinExistence type="predicted"/>
<protein>
    <submittedName>
        <fullName evidence="6">Helix-turn-helix transcriptional regulator</fullName>
    </submittedName>
</protein>
<dbReference type="Pfam" id="PF01638">
    <property type="entry name" value="HxlR"/>
    <property type="match status" value="1"/>
</dbReference>
<dbReference type="SUPFAM" id="SSF46785">
    <property type="entry name" value="Winged helix' DNA-binding domain"/>
    <property type="match status" value="1"/>
</dbReference>
<dbReference type="Gene3D" id="1.10.10.10">
    <property type="entry name" value="Winged helix-like DNA-binding domain superfamily/Winged helix DNA-binding domain"/>
    <property type="match status" value="1"/>
</dbReference>
<feature type="domain" description="HTH hxlR-type" evidence="5">
    <location>
        <begin position="8"/>
        <end position="106"/>
    </location>
</feature>
<dbReference type="PANTHER" id="PTHR33204:SF29">
    <property type="entry name" value="TRANSCRIPTIONAL REGULATOR"/>
    <property type="match status" value="1"/>
</dbReference>
<evidence type="ECO:0000256" key="2">
    <source>
        <dbReference type="ARBA" id="ARBA00023125"/>
    </source>
</evidence>
<organism evidence="6 7">
    <name type="scientific">Maribacter litopenaei</name>
    <dbReference type="NCBI Taxonomy" id="2976127"/>
    <lineage>
        <taxon>Bacteria</taxon>
        <taxon>Pseudomonadati</taxon>
        <taxon>Bacteroidota</taxon>
        <taxon>Flavobacteriia</taxon>
        <taxon>Flavobacteriales</taxon>
        <taxon>Flavobacteriaceae</taxon>
        <taxon>Maribacter</taxon>
    </lineage>
</organism>
<gene>
    <name evidence="6" type="ORF">NYZ99_11080</name>
</gene>
<reference evidence="6" key="1">
    <citation type="submission" date="2022-09" db="EMBL/GenBank/DDBJ databases">
        <title>Maribacter litopenaei sp. nov., isolated from the intestinal tract of the Pacific White Shrimp, Litopenaeus vannamei.</title>
        <authorList>
            <person name="Kim S.Y."/>
            <person name="Hwang C.Y."/>
        </authorList>
    </citation>
    <scope>NUCLEOTIDE SEQUENCE</scope>
    <source>
        <strain evidence="6">HL-LV01</strain>
    </source>
</reference>
<keyword evidence="2" id="KW-0238">DNA-binding</keyword>
<evidence type="ECO:0000256" key="1">
    <source>
        <dbReference type="ARBA" id="ARBA00023015"/>
    </source>
</evidence>
<dbReference type="PROSITE" id="PS51118">
    <property type="entry name" value="HTH_HXLR"/>
    <property type="match status" value="1"/>
</dbReference>
<evidence type="ECO:0000256" key="3">
    <source>
        <dbReference type="ARBA" id="ARBA00023163"/>
    </source>
</evidence>
<dbReference type="RefSeq" id="WP_260571196.1">
    <property type="nucleotide sequence ID" value="NZ_CP104205.1"/>
</dbReference>
<dbReference type="Proteomes" id="UP001059209">
    <property type="component" value="Chromosome"/>
</dbReference>
<name>A0ABY5Y639_9FLAO</name>
<feature type="region of interest" description="Disordered" evidence="4">
    <location>
        <begin position="98"/>
        <end position="122"/>
    </location>
</feature>
<evidence type="ECO:0000256" key="4">
    <source>
        <dbReference type="SAM" id="MobiDB-lite"/>
    </source>
</evidence>
<dbReference type="InterPro" id="IPR036388">
    <property type="entry name" value="WH-like_DNA-bd_sf"/>
</dbReference>
<sequence>MSNLSDNCPVTSCMEEIGSKWKPIILYKVSMGINRFSTLLKNINGINKQMLSKQLKELEKSEILERKMFAEIPPRVEYSITPKGKSLMPVVLAMKKWGQKPEDKPATKKTESKGDQQLPLFG</sequence>
<evidence type="ECO:0000259" key="5">
    <source>
        <dbReference type="PROSITE" id="PS51118"/>
    </source>
</evidence>
<evidence type="ECO:0000313" key="6">
    <source>
        <dbReference type="EMBL" id="UWX53699.1"/>
    </source>
</evidence>
<accession>A0ABY5Y639</accession>
<dbReference type="PANTHER" id="PTHR33204">
    <property type="entry name" value="TRANSCRIPTIONAL REGULATOR, MARR FAMILY"/>
    <property type="match status" value="1"/>
</dbReference>
<dbReference type="EMBL" id="CP104205">
    <property type="protein sequence ID" value="UWX53699.1"/>
    <property type="molecule type" value="Genomic_DNA"/>
</dbReference>
<dbReference type="InterPro" id="IPR002577">
    <property type="entry name" value="HTH_HxlR"/>
</dbReference>
<dbReference type="InterPro" id="IPR036390">
    <property type="entry name" value="WH_DNA-bd_sf"/>
</dbReference>
<keyword evidence="3" id="KW-0804">Transcription</keyword>
<feature type="compositionally biased region" description="Basic and acidic residues" evidence="4">
    <location>
        <begin position="99"/>
        <end position="114"/>
    </location>
</feature>
<keyword evidence="7" id="KW-1185">Reference proteome</keyword>